<dbReference type="InterPro" id="IPR011853">
    <property type="entry name" value="TRAP_DctM-Dct_fused"/>
</dbReference>
<feature type="transmembrane region" description="Helical" evidence="2">
    <location>
        <begin position="27"/>
        <end position="52"/>
    </location>
</feature>
<feature type="domain" description="TRAP C4-dicarboxylate transport system permease DctM subunit" evidence="3">
    <location>
        <begin position="138"/>
        <end position="578"/>
    </location>
</feature>
<feature type="transmembrane region" description="Helical" evidence="2">
    <location>
        <begin position="394"/>
        <end position="411"/>
    </location>
</feature>
<dbReference type="PANTHER" id="PTHR43849:SF2">
    <property type="entry name" value="BLL3936 PROTEIN"/>
    <property type="match status" value="1"/>
</dbReference>
<feature type="transmembrane region" description="Helical" evidence="2">
    <location>
        <begin position="588"/>
        <end position="609"/>
    </location>
</feature>
<dbReference type="RefSeq" id="WP_131153320.1">
    <property type="nucleotide sequence ID" value="NZ_CP036402.1"/>
</dbReference>
<feature type="transmembrane region" description="Helical" evidence="2">
    <location>
        <begin position="555"/>
        <end position="576"/>
    </location>
</feature>
<evidence type="ECO:0000259" key="3">
    <source>
        <dbReference type="Pfam" id="PF06808"/>
    </source>
</evidence>
<evidence type="ECO:0000313" key="4">
    <source>
        <dbReference type="EMBL" id="QBI18322.1"/>
    </source>
</evidence>
<dbReference type="OrthoDB" id="9759894at2"/>
<feature type="transmembrane region" description="Helical" evidence="2">
    <location>
        <begin position="521"/>
        <end position="543"/>
    </location>
</feature>
<dbReference type="Proteomes" id="UP000291469">
    <property type="component" value="Chromosome"/>
</dbReference>
<evidence type="ECO:0000256" key="2">
    <source>
        <dbReference type="SAM" id="Phobius"/>
    </source>
</evidence>
<evidence type="ECO:0000256" key="1">
    <source>
        <dbReference type="SAM" id="MobiDB-lite"/>
    </source>
</evidence>
<dbReference type="EMBL" id="CP036402">
    <property type="protein sequence ID" value="QBI18322.1"/>
    <property type="molecule type" value="Genomic_DNA"/>
</dbReference>
<accession>A0A411YAW7</accession>
<dbReference type="NCBIfam" id="TIGR02123">
    <property type="entry name" value="TRAP_fused"/>
    <property type="match status" value="1"/>
</dbReference>
<evidence type="ECO:0000313" key="5">
    <source>
        <dbReference type="Proteomes" id="UP000291469"/>
    </source>
</evidence>
<name>A0A411YAW7_9ACTN</name>
<reference evidence="4 5" key="1">
    <citation type="submission" date="2019-01" db="EMBL/GenBank/DDBJ databases">
        <title>Egibacter rhizosphaerae EGI 80759T.</title>
        <authorList>
            <person name="Chen D.-D."/>
            <person name="Tian Y."/>
            <person name="Jiao J.-Y."/>
            <person name="Zhang X.-T."/>
            <person name="Zhang Y.-G."/>
            <person name="Zhang Y."/>
            <person name="Xiao M."/>
            <person name="Shu W.-S."/>
            <person name="Li W.-J."/>
        </authorList>
    </citation>
    <scope>NUCLEOTIDE SEQUENCE [LARGE SCALE GENOMIC DNA]</scope>
    <source>
        <strain evidence="4 5">EGI 80759</strain>
    </source>
</reference>
<dbReference type="PANTHER" id="PTHR43849">
    <property type="entry name" value="BLL3936 PROTEIN"/>
    <property type="match status" value="1"/>
</dbReference>
<dbReference type="Pfam" id="PF06808">
    <property type="entry name" value="DctM"/>
    <property type="match status" value="1"/>
</dbReference>
<dbReference type="InterPro" id="IPR010656">
    <property type="entry name" value="DctM"/>
</dbReference>
<protein>
    <submittedName>
        <fullName evidence="4">TRAP transporter permease</fullName>
    </submittedName>
</protein>
<dbReference type="AlphaFoldDB" id="A0A411YAW7"/>
<keyword evidence="5" id="KW-1185">Reference proteome</keyword>
<feature type="transmembrane region" description="Helical" evidence="2">
    <location>
        <begin position="149"/>
        <end position="173"/>
    </location>
</feature>
<feature type="region of interest" description="Disordered" evidence="1">
    <location>
        <begin position="1"/>
        <end position="22"/>
    </location>
</feature>
<feature type="transmembrane region" description="Helical" evidence="2">
    <location>
        <begin position="88"/>
        <end position="113"/>
    </location>
</feature>
<feature type="transmembrane region" description="Helical" evidence="2">
    <location>
        <begin position="440"/>
        <end position="459"/>
    </location>
</feature>
<proteinExistence type="predicted"/>
<feature type="transmembrane region" description="Helical" evidence="2">
    <location>
        <begin position="471"/>
        <end position="489"/>
    </location>
</feature>
<keyword evidence="2" id="KW-0472">Membrane</keyword>
<keyword evidence="2" id="KW-1133">Transmembrane helix</keyword>
<feature type="transmembrane region" description="Helical" evidence="2">
    <location>
        <begin position="301"/>
        <end position="318"/>
    </location>
</feature>
<organism evidence="4 5">
    <name type="scientific">Egibacter rhizosphaerae</name>
    <dbReference type="NCBI Taxonomy" id="1670831"/>
    <lineage>
        <taxon>Bacteria</taxon>
        <taxon>Bacillati</taxon>
        <taxon>Actinomycetota</taxon>
        <taxon>Nitriliruptoria</taxon>
        <taxon>Egibacterales</taxon>
        <taxon>Egibacteraceae</taxon>
        <taxon>Egibacter</taxon>
    </lineage>
</organism>
<feature type="transmembrane region" description="Helical" evidence="2">
    <location>
        <begin position="621"/>
        <end position="654"/>
    </location>
</feature>
<feature type="transmembrane region" description="Helical" evidence="2">
    <location>
        <begin position="364"/>
        <end position="382"/>
    </location>
</feature>
<feature type="transmembrane region" description="Helical" evidence="2">
    <location>
        <begin position="202"/>
        <end position="227"/>
    </location>
</feature>
<gene>
    <name evidence="4" type="ORF">ER308_01205</name>
</gene>
<feature type="transmembrane region" description="Helical" evidence="2">
    <location>
        <begin position="496"/>
        <end position="515"/>
    </location>
</feature>
<keyword evidence="2" id="KW-0812">Transmembrane</keyword>
<dbReference type="KEGG" id="erz:ER308_01205"/>
<sequence>MAQQTERSTEEGTVPEGEARSGNRQPAWLRTAATIAFYGVALFFTAALLYYYATGAGGPTQLAVGLVPVAYVLAALDDLRRGELYPRLPPLVSAAIAMVFIAVAAAAGSYLFVEFDDIRTVRVGRWNETDMLAGAALIVLLLEYSRRKYVPLFVLNLLLIAYVVYGGFIPGLFGHSGMSWDRVVTSMSLETSTGVFEQLPQLGLTLIGSFILVLAILRGFGAIDSILKGAQRLASRSPSLLPQAAVIGSFGVAAVSGSGAANAATTGSVTIPALIRSGIPRVRAAAIETATSLGGQLMPPLMGIAAFLMADFMGVSYFDIVARGFAPAIIYFLGVSLAVYLLAARFNAAGYVPDVERLGLTDKANLLAYAAAIAGLIWFMGVQRAPAMQSAQRVFFALLVVLSVMLVIRLLRSRELRQPRHLLAPYQGFVETFARMTSELTLLLATLGLVTASFTITGVPTAVGQVLVEVASINLVLVVLVAFVFGYVVGMGLPPAPTYIIVAVVIAPFMISAGLDPWQVHFYAFLIAAFGELSPPTSVTAAVTSKIADASFTRTMIRAIEMCLPLLILMVALFTWPEVVQEPGVPQLLPGAMVLVATLGIITSLHAVFSGSTTRNRTIRLVLGILSVSLLAHPILPIALPLALLVAAAIFLALRTTRARAAAELAQAREQAASGT</sequence>
<feature type="transmembrane region" description="Helical" evidence="2">
    <location>
        <begin position="324"/>
        <end position="343"/>
    </location>
</feature>